<dbReference type="InterPro" id="IPR000402">
    <property type="entry name" value="Na/K_ATPase_sub_beta"/>
</dbReference>
<name>A0A0M4EIS0_DROBS</name>
<keyword evidence="5 7" id="KW-1133">Transmembrane helix</keyword>
<evidence type="ECO:0000313" key="8">
    <source>
        <dbReference type="EMBL" id="ALC46634.1"/>
    </source>
</evidence>
<dbReference type="STRING" id="30019.A0A0M4EIS0"/>
<dbReference type="GO" id="GO:0006883">
    <property type="term" value="P:intracellular sodium ion homeostasis"/>
    <property type="evidence" value="ECO:0007669"/>
    <property type="project" value="TreeGrafter"/>
</dbReference>
<gene>
    <name evidence="8" type="ORF">Dbus_chr3Rg1384</name>
</gene>
<dbReference type="Proteomes" id="UP000494163">
    <property type="component" value="Chromosome 3R"/>
</dbReference>
<dbReference type="GO" id="GO:1990573">
    <property type="term" value="P:potassium ion import across plasma membrane"/>
    <property type="evidence" value="ECO:0007669"/>
    <property type="project" value="TreeGrafter"/>
</dbReference>
<dbReference type="InterPro" id="IPR038702">
    <property type="entry name" value="Na/K_ATPase_sub_beta_sf"/>
</dbReference>
<evidence type="ECO:0000313" key="9">
    <source>
        <dbReference type="Proteomes" id="UP000494163"/>
    </source>
</evidence>
<evidence type="ECO:0000256" key="1">
    <source>
        <dbReference type="ARBA" id="ARBA00004606"/>
    </source>
</evidence>
<dbReference type="PANTHER" id="PTHR11523:SF31">
    <property type="entry name" value="AT04468P-RELATED"/>
    <property type="match status" value="1"/>
</dbReference>
<accession>A0A0M4EIS0</accession>
<evidence type="ECO:0000256" key="2">
    <source>
        <dbReference type="ARBA" id="ARBA00005876"/>
    </source>
</evidence>
<dbReference type="Gene3D" id="2.60.40.1660">
    <property type="entry name" value="Na, k-atpase alpha subunit"/>
    <property type="match status" value="1"/>
</dbReference>
<dbReference type="GO" id="GO:0001671">
    <property type="term" value="F:ATPase activator activity"/>
    <property type="evidence" value="ECO:0007669"/>
    <property type="project" value="TreeGrafter"/>
</dbReference>
<dbReference type="GO" id="GO:0005890">
    <property type="term" value="C:sodium:potassium-exchanging ATPase complex"/>
    <property type="evidence" value="ECO:0007669"/>
    <property type="project" value="InterPro"/>
</dbReference>
<feature type="transmembrane region" description="Helical" evidence="7">
    <location>
        <begin position="51"/>
        <end position="70"/>
    </location>
</feature>
<proteinExistence type="inferred from homology"/>
<dbReference type="GO" id="GO:0036376">
    <property type="term" value="P:sodium ion export across plasma membrane"/>
    <property type="evidence" value="ECO:0007669"/>
    <property type="project" value="TreeGrafter"/>
</dbReference>
<keyword evidence="9" id="KW-1185">Reference proteome</keyword>
<protein>
    <submittedName>
        <fullName evidence="8">CG5250</fullName>
    </submittedName>
</protein>
<comment type="similarity">
    <text evidence="2">Belongs to the X(+)/potassium ATPases subunit beta family.</text>
</comment>
<sequence length="301" mass="35947">MPDEIIITSGSYGVVRRQRYWEVRKDQWTKHQQCRLHRKEPKRTPLGWVKIILYYIVLYALITAMILINIQWTFKMIKPGEIKTTSLSSVPGFYKGNVKYIRYREYMRSDIRRHTEKIEGFIKKLGVNVSRHLRECNFDNNWGYTTASPCILLKLNYAINFTVETYNSAITVPKEMPDELYDFILEIPEEYRRNRIWVSCTYMDPKIEEKAKVNYIPHRYYEADGLFAETDEFYLYENLTRVNVTENPNYRRLIGVQFENFPVNEDVYIECRVWGKNIPIELATTVFALHLVKIVIPSNYE</sequence>
<evidence type="ECO:0000256" key="6">
    <source>
        <dbReference type="ARBA" id="ARBA00023136"/>
    </source>
</evidence>
<keyword evidence="3 7" id="KW-0812">Transmembrane</keyword>
<organism evidence="8 9">
    <name type="scientific">Drosophila busckii</name>
    <name type="common">Fruit fly</name>
    <dbReference type="NCBI Taxonomy" id="30019"/>
    <lineage>
        <taxon>Eukaryota</taxon>
        <taxon>Metazoa</taxon>
        <taxon>Ecdysozoa</taxon>
        <taxon>Arthropoda</taxon>
        <taxon>Hexapoda</taxon>
        <taxon>Insecta</taxon>
        <taxon>Pterygota</taxon>
        <taxon>Neoptera</taxon>
        <taxon>Endopterygota</taxon>
        <taxon>Diptera</taxon>
        <taxon>Brachycera</taxon>
        <taxon>Muscomorpha</taxon>
        <taxon>Ephydroidea</taxon>
        <taxon>Drosophilidae</taxon>
        <taxon>Drosophila</taxon>
    </lineage>
</organism>
<dbReference type="Pfam" id="PF00287">
    <property type="entry name" value="Na_K-ATPase"/>
    <property type="match status" value="2"/>
</dbReference>
<keyword evidence="6 7" id="KW-0472">Membrane</keyword>
<dbReference type="AlphaFoldDB" id="A0A0M4EIS0"/>
<dbReference type="OrthoDB" id="5912413at2759"/>
<dbReference type="GO" id="GO:0030007">
    <property type="term" value="P:intracellular potassium ion homeostasis"/>
    <property type="evidence" value="ECO:0007669"/>
    <property type="project" value="TreeGrafter"/>
</dbReference>
<dbReference type="PANTHER" id="PTHR11523">
    <property type="entry name" value="SODIUM/POTASSIUM-DEPENDENT ATPASE BETA SUBUNIT"/>
    <property type="match status" value="1"/>
</dbReference>
<reference evidence="8 9" key="1">
    <citation type="submission" date="2015-08" db="EMBL/GenBank/DDBJ databases">
        <title>Ancestral chromatin configuration constrains chromatin evolution on differentiating sex chromosomes in Drosophila.</title>
        <authorList>
            <person name="Zhou Q."/>
            <person name="Bachtrog D."/>
        </authorList>
    </citation>
    <scope>NUCLEOTIDE SEQUENCE [LARGE SCALE GENOMIC DNA]</scope>
    <source>
        <tissue evidence="8">Whole larvae</tissue>
    </source>
</reference>
<evidence type="ECO:0000256" key="7">
    <source>
        <dbReference type="SAM" id="Phobius"/>
    </source>
</evidence>
<evidence type="ECO:0000256" key="4">
    <source>
        <dbReference type="ARBA" id="ARBA00022968"/>
    </source>
</evidence>
<evidence type="ECO:0000256" key="3">
    <source>
        <dbReference type="ARBA" id="ARBA00022692"/>
    </source>
</evidence>
<keyword evidence="4" id="KW-0735">Signal-anchor</keyword>
<evidence type="ECO:0000256" key="5">
    <source>
        <dbReference type="ARBA" id="ARBA00022989"/>
    </source>
</evidence>
<comment type="subcellular location">
    <subcellularLocation>
        <location evidence="1">Membrane</location>
        <topology evidence="1">Single-pass type II membrane protein</topology>
    </subcellularLocation>
</comment>
<dbReference type="EMBL" id="CP012526">
    <property type="protein sequence ID" value="ALC46634.1"/>
    <property type="molecule type" value="Genomic_DNA"/>
</dbReference>
<feature type="non-terminal residue" evidence="8">
    <location>
        <position position="301"/>
    </location>
</feature>